<comment type="caution">
    <text evidence="2">The sequence shown here is derived from an EMBL/GenBank/DDBJ whole genome shotgun (WGS) entry which is preliminary data.</text>
</comment>
<evidence type="ECO:0000256" key="1">
    <source>
        <dbReference type="SAM" id="SignalP"/>
    </source>
</evidence>
<name>A0A6L3VZK3_9ACTN</name>
<evidence type="ECO:0000313" key="2">
    <source>
        <dbReference type="EMBL" id="KAB2388021.1"/>
    </source>
</evidence>
<keyword evidence="3" id="KW-1185">Reference proteome</keyword>
<dbReference type="OrthoDB" id="3828886at2"/>
<protein>
    <submittedName>
        <fullName evidence="2">Uncharacterized protein</fullName>
    </submittedName>
</protein>
<gene>
    <name evidence="2" type="ORF">F9B16_05490</name>
</gene>
<feature type="signal peptide" evidence="1">
    <location>
        <begin position="1"/>
        <end position="20"/>
    </location>
</feature>
<dbReference type="AlphaFoldDB" id="A0A6L3VZK3"/>
<organism evidence="2 3">
    <name type="scientific">Actinomadura montaniterrae</name>
    <dbReference type="NCBI Taxonomy" id="1803903"/>
    <lineage>
        <taxon>Bacteria</taxon>
        <taxon>Bacillati</taxon>
        <taxon>Actinomycetota</taxon>
        <taxon>Actinomycetes</taxon>
        <taxon>Streptosporangiales</taxon>
        <taxon>Thermomonosporaceae</taxon>
        <taxon>Actinomadura</taxon>
    </lineage>
</organism>
<feature type="chain" id="PRO_5038931063" evidence="1">
    <location>
        <begin position="21"/>
        <end position="163"/>
    </location>
</feature>
<reference evidence="2 3" key="1">
    <citation type="submission" date="2019-09" db="EMBL/GenBank/DDBJ databases">
        <title>Actinomadura physcomitrii sp. nov., a novel actinomycete isolated from moss [Physcomitrium sphaericum (Ludw) Fuernr].</title>
        <authorList>
            <person name="Liu C."/>
            <person name="Zhuang X."/>
        </authorList>
    </citation>
    <scope>NUCLEOTIDE SEQUENCE [LARGE SCALE GENOMIC DNA]</scope>
    <source>
        <strain evidence="2 3">CYP1-1B</strain>
    </source>
</reference>
<dbReference type="Proteomes" id="UP000483004">
    <property type="component" value="Unassembled WGS sequence"/>
</dbReference>
<accession>A0A6L3VZK3</accession>
<dbReference type="EMBL" id="WBMR01000009">
    <property type="protein sequence ID" value="KAB2388021.1"/>
    <property type="molecule type" value="Genomic_DNA"/>
</dbReference>
<dbReference type="RefSeq" id="WP_151538732.1">
    <property type="nucleotide sequence ID" value="NZ_WBMR01000009.1"/>
</dbReference>
<proteinExistence type="predicted"/>
<keyword evidence="1" id="KW-0732">Signal</keyword>
<dbReference type="PROSITE" id="PS51257">
    <property type="entry name" value="PROKAR_LIPOPROTEIN"/>
    <property type="match status" value="1"/>
</dbReference>
<evidence type="ECO:0000313" key="3">
    <source>
        <dbReference type="Proteomes" id="UP000483004"/>
    </source>
</evidence>
<sequence length="163" mass="16637">MKTTSSVALAAALLVLTACGSEDHVCALVFSPTGISVDVAAPDASRVASASLRVCWDGTCRTKELGFRPSSTTVPLGCDVDGPGSVCEASASPDGGQHGFAAITDLPESPVQVTLTLRDRDRRAFVDQELLVTPKATRADGPGCGPQGVQAALTVTNGRLAAR</sequence>